<dbReference type="RefSeq" id="WP_106749174.1">
    <property type="nucleotide sequence ID" value="NZ_CP027668.1"/>
</dbReference>
<dbReference type="OrthoDB" id="9764467at2"/>
<feature type="coiled-coil region" evidence="1">
    <location>
        <begin position="658"/>
        <end position="733"/>
    </location>
</feature>
<dbReference type="EMBL" id="CP027668">
    <property type="protein sequence ID" value="AVO45833.1"/>
    <property type="molecule type" value="Genomic_DNA"/>
</dbReference>
<dbReference type="Gene3D" id="3.40.50.300">
    <property type="entry name" value="P-loop containing nucleotide triphosphate hydrolases"/>
    <property type="match status" value="2"/>
</dbReference>
<dbReference type="InterPro" id="IPR038734">
    <property type="entry name" value="YhaN_AAA"/>
</dbReference>
<gene>
    <name evidence="3" type="ORF">C6569_12570</name>
</gene>
<evidence type="ECO:0000259" key="2">
    <source>
        <dbReference type="Pfam" id="PF13514"/>
    </source>
</evidence>
<feature type="domain" description="YhaN AAA" evidence="2">
    <location>
        <begin position="1"/>
        <end position="207"/>
    </location>
</feature>
<dbReference type="Pfam" id="PF13514">
    <property type="entry name" value="AAA_27"/>
    <property type="match status" value="1"/>
</dbReference>
<dbReference type="SUPFAM" id="SSF52540">
    <property type="entry name" value="P-loop containing nucleoside triphosphate hydrolases"/>
    <property type="match status" value="1"/>
</dbReference>
<evidence type="ECO:0000313" key="4">
    <source>
        <dbReference type="Proteomes" id="UP000237889"/>
    </source>
</evidence>
<dbReference type="KEGG" id="phr:C6569_12570"/>
<proteinExistence type="predicted"/>
<dbReference type="AlphaFoldDB" id="A0A2S0ND47"/>
<accession>A0A2S0ND47</accession>
<dbReference type="PANTHER" id="PTHR41259">
    <property type="entry name" value="DOUBLE-STRAND BREAK REPAIR RAD50 ATPASE, PUTATIVE-RELATED"/>
    <property type="match status" value="1"/>
</dbReference>
<feature type="coiled-coil region" evidence="1">
    <location>
        <begin position="490"/>
        <end position="531"/>
    </location>
</feature>
<evidence type="ECO:0000256" key="1">
    <source>
        <dbReference type="SAM" id="Coils"/>
    </source>
</evidence>
<organism evidence="3 4">
    <name type="scientific">Phreatobacter cathodiphilus</name>
    <dbReference type="NCBI Taxonomy" id="1868589"/>
    <lineage>
        <taxon>Bacteria</taxon>
        <taxon>Pseudomonadati</taxon>
        <taxon>Pseudomonadota</taxon>
        <taxon>Alphaproteobacteria</taxon>
        <taxon>Hyphomicrobiales</taxon>
        <taxon>Phreatobacteraceae</taxon>
        <taxon>Phreatobacter</taxon>
    </lineage>
</organism>
<evidence type="ECO:0000313" key="3">
    <source>
        <dbReference type="EMBL" id="AVO45833.1"/>
    </source>
</evidence>
<name>A0A2S0ND47_9HYPH</name>
<feature type="coiled-coil region" evidence="1">
    <location>
        <begin position="393"/>
        <end position="420"/>
    </location>
</feature>
<sequence length="1161" mass="125984">MRLQRLDLVRYGRFTDRAIDFGPKPAEGPDLHIVYGPNEAGKSTSLNGYLDVLFGIQEQSRYAFLHPYASMEVGAVLDVDGAVHEVRRIKQRSNSLRDLRGEPLPPALLAAPLGGLTRDGYRMMFSLDDETLELGGEAILDSQGDIGELLFSASSGLADLSRKLDAVSAEADGIFRKRASTTRIAALKRRLTELKASRDEIDVQASEHARLAEALARADEAYAAAARDLGIARARADELARILRALPLRAERDRLLVELEPLAGLPRPPAHWSADMPALRAREAELSARARGLDAQIAALAEELDRPQPEAALHPLGDRLARLAEATARYRTAAEDLPKRRRALAEADRELAATAAALGRPGEADPAALALPAALMGQLRDLIEQQSGVAAGLASAAREVDDAREALLRAEDEHRRLVQAGTALAPEAVAALETALAPLRQGDLAAREAMLEREADKDRRALEAALTTLRPWTGEPAVLAALAMPEPAEIAAWRRSAAELEAEAARCRRQAQSLTAERDQAAAARDALRSAAGLVDDAAAMALRAERETAWAAHLGDLGRQTAAAFEAAMRAADAVADARAAHADRLAEMRTHAVTVSTRQAALDRETEALAAADGALAALRRTVRARHPVPEALPEDAPLAAWLDAAERWAARRGAALEAHDRLQEAETRLAAARAEQDTARRGLSQALSAIGLTPGAFPLPALVQAAEAALKANAERARQAEAAADAMRDRQRDLDTRTRRAEAARAAMQTWADAWEAALAATWFADRGGSTGAVRAILDLAGGLPAALKARDDIAHRIAAMEEDCRSFVTELGLIHQALGEPFEEPAALAAAEMLMRRHEQARIEETMRREMHGKLAGLREERQALQAEVWAHEAERDARLTFFGVDDLVAVGTCLQTCARRDALAGRAKDLADRIAGEMRASGIEEALERLDRLDAEALATEAAEIEATLDRTEAQARDLYAAKSLAAERLQAIGGDDAVARIEAERRVVILEIEDLALRFLRLRAGRMLVDQALTAYRDRHRSSMMQRASEAFRLITREAYLGLTTRADKDREVLIALSRDGGSKAAQDLSKGTRFQLYLALRLAGYEEFAAVRPPVPFIADDIMETFDEMRSEEAFRLFGRMGAIGQVIYFTHHRHLCDIAARVVPGVRIHDLAP</sequence>
<protein>
    <recommendedName>
        <fullName evidence="2">YhaN AAA domain-containing protein</fullName>
    </recommendedName>
</protein>
<keyword evidence="1" id="KW-0175">Coiled coil</keyword>
<keyword evidence="4" id="KW-1185">Reference proteome</keyword>
<feature type="coiled-coil region" evidence="1">
    <location>
        <begin position="928"/>
        <end position="967"/>
    </location>
</feature>
<dbReference type="Proteomes" id="UP000237889">
    <property type="component" value="Chromosome"/>
</dbReference>
<feature type="coiled-coil region" evidence="1">
    <location>
        <begin position="852"/>
        <end position="879"/>
    </location>
</feature>
<dbReference type="PANTHER" id="PTHR41259:SF1">
    <property type="entry name" value="DOUBLE-STRAND BREAK REPAIR RAD50 ATPASE, PUTATIVE-RELATED"/>
    <property type="match status" value="1"/>
</dbReference>
<reference evidence="3 4" key="1">
    <citation type="submission" date="2018-03" db="EMBL/GenBank/DDBJ databases">
        <title>Genome sequencing of Phreatobacter sp.</title>
        <authorList>
            <person name="Kim S.-J."/>
            <person name="Heo J."/>
            <person name="Kwon S.-W."/>
        </authorList>
    </citation>
    <scope>NUCLEOTIDE SEQUENCE [LARGE SCALE GENOMIC DNA]</scope>
    <source>
        <strain evidence="3 4">S-12</strain>
    </source>
</reference>
<dbReference type="InterPro" id="IPR027417">
    <property type="entry name" value="P-loop_NTPase"/>
</dbReference>